<proteinExistence type="predicted"/>
<dbReference type="RefSeq" id="WP_047809273.1">
    <property type="nucleotide sequence ID" value="NZ_LDZY01000004.1"/>
</dbReference>
<keyword evidence="2" id="KW-1185">Reference proteome</keyword>
<dbReference type="Gene3D" id="2.30.130.30">
    <property type="entry name" value="Hypothetical protein"/>
    <property type="match status" value="1"/>
</dbReference>
<name>A0A0J1FTD1_9FIRM</name>
<organism evidence="1 2">
    <name type="scientific">Desulfosporosinus acididurans</name>
    <dbReference type="NCBI Taxonomy" id="476652"/>
    <lineage>
        <taxon>Bacteria</taxon>
        <taxon>Bacillati</taxon>
        <taxon>Bacillota</taxon>
        <taxon>Clostridia</taxon>
        <taxon>Eubacteriales</taxon>
        <taxon>Desulfitobacteriaceae</taxon>
        <taxon>Desulfosporosinus</taxon>
    </lineage>
</organism>
<sequence length="139" mass="15860">MRALTLWQPWASLMAEKHKKIETRGWSTKIRGEVAIHAARKPVIETMKLMAPKTLRTINNLLFPFALERLPVGCVLATGNLVDCKLIDDAFLETLSEKELPLGDYTLGRYAWIFEDIQSFQSPFPAKGAQGFWDWKRPA</sequence>
<dbReference type="CDD" id="cd06554">
    <property type="entry name" value="ASCH_ASC-1_like"/>
    <property type="match status" value="1"/>
</dbReference>
<comment type="caution">
    <text evidence="1">The sequence shown here is derived from an EMBL/GenBank/DDBJ whole genome shotgun (WGS) entry which is preliminary data.</text>
</comment>
<gene>
    <name evidence="1" type="ORF">DEAC_c14020</name>
</gene>
<evidence type="ECO:0000313" key="1">
    <source>
        <dbReference type="EMBL" id="KLU66734.1"/>
    </source>
</evidence>
<evidence type="ECO:0000313" key="2">
    <source>
        <dbReference type="Proteomes" id="UP000036356"/>
    </source>
</evidence>
<dbReference type="Proteomes" id="UP000036356">
    <property type="component" value="Unassembled WGS sequence"/>
</dbReference>
<protein>
    <submittedName>
        <fullName evidence="1">ASCH domain protein</fullName>
    </submittedName>
</protein>
<dbReference type="SUPFAM" id="SSF88697">
    <property type="entry name" value="PUA domain-like"/>
    <property type="match status" value="1"/>
</dbReference>
<accession>A0A0J1FTD1</accession>
<dbReference type="PATRIC" id="fig|476652.3.peg.1438"/>
<dbReference type="InterPro" id="IPR015947">
    <property type="entry name" value="PUA-like_sf"/>
</dbReference>
<dbReference type="EMBL" id="LDZY01000004">
    <property type="protein sequence ID" value="KLU66734.1"/>
    <property type="molecule type" value="Genomic_DNA"/>
</dbReference>
<dbReference type="STRING" id="476652.DEAC_c14020"/>
<dbReference type="AlphaFoldDB" id="A0A0J1FTD1"/>
<reference evidence="1 2" key="1">
    <citation type="submission" date="2015-06" db="EMBL/GenBank/DDBJ databases">
        <title>Draft genome of the moderately acidophilic sulfate reducer Candidatus Desulfosporosinus acididurans strain M1.</title>
        <authorList>
            <person name="Poehlein A."/>
            <person name="Petzsch P."/>
            <person name="Johnson B.D."/>
            <person name="Schloemann M."/>
            <person name="Daniel R."/>
            <person name="Muehling M."/>
        </authorList>
    </citation>
    <scope>NUCLEOTIDE SEQUENCE [LARGE SCALE GENOMIC DNA]</scope>
    <source>
        <strain evidence="1 2">M1</strain>
    </source>
</reference>